<keyword evidence="1" id="KW-0472">Membrane</keyword>
<dbReference type="KEGG" id="srt:Srot_2621"/>
<feature type="transmembrane region" description="Helical" evidence="1">
    <location>
        <begin position="68"/>
        <end position="88"/>
    </location>
</feature>
<dbReference type="AlphaFoldDB" id="D6ZC87"/>
<proteinExistence type="predicted"/>
<gene>
    <name evidence="2" type="ordered locus">Srot_2621</name>
</gene>
<evidence type="ECO:0000313" key="3">
    <source>
        <dbReference type="Proteomes" id="UP000002247"/>
    </source>
</evidence>
<protein>
    <submittedName>
        <fullName evidence="2">Uncharacterized protein</fullName>
    </submittedName>
</protein>
<dbReference type="Pfam" id="PF17240">
    <property type="entry name" value="DUF5313"/>
    <property type="match status" value="1"/>
</dbReference>
<dbReference type="InterPro" id="IPR035197">
    <property type="entry name" value="DUF5313"/>
</dbReference>
<feature type="transmembrane region" description="Helical" evidence="1">
    <location>
        <begin position="45"/>
        <end position="62"/>
    </location>
</feature>
<organism evidence="2 3">
    <name type="scientific">Segniliparus rotundus (strain ATCC BAA-972 / CDC 1076 / CIP 108378 / DSM 44985 / JCM 13578)</name>
    <dbReference type="NCBI Taxonomy" id="640132"/>
    <lineage>
        <taxon>Bacteria</taxon>
        <taxon>Bacillati</taxon>
        <taxon>Actinomycetota</taxon>
        <taxon>Actinomycetes</taxon>
        <taxon>Mycobacteriales</taxon>
        <taxon>Segniliparaceae</taxon>
        <taxon>Segniliparus</taxon>
    </lineage>
</organism>
<evidence type="ECO:0000256" key="1">
    <source>
        <dbReference type="SAM" id="Phobius"/>
    </source>
</evidence>
<dbReference type="HOGENOM" id="CLU_143514_1_1_11"/>
<sequence length="112" mass="12796">MAKPERRRPTPLQWLGYCFGRALPDSMRSWVLNDLTGKHAVPRHVVRSLVPWLPFIVGAWFVPGEWWIGGAVSALISGLALQFAFYLMPMSRRGKLTQHGLPYNEAMDQGFW</sequence>
<keyword evidence="3" id="KW-1185">Reference proteome</keyword>
<keyword evidence="1" id="KW-0812">Transmembrane</keyword>
<dbReference type="STRING" id="640132.Srot_2621"/>
<dbReference type="Proteomes" id="UP000002247">
    <property type="component" value="Chromosome"/>
</dbReference>
<name>D6ZC87_SEGRD</name>
<keyword evidence="1" id="KW-1133">Transmembrane helix</keyword>
<evidence type="ECO:0000313" key="2">
    <source>
        <dbReference type="EMBL" id="ADG99056.1"/>
    </source>
</evidence>
<dbReference type="RefSeq" id="WP_013139505.1">
    <property type="nucleotide sequence ID" value="NC_014168.1"/>
</dbReference>
<reference evidence="2 3" key="1">
    <citation type="journal article" date="2010" name="Stand. Genomic Sci.">
        <title>Complete genome sequence of Segniliparus rotundus type strain (CDC 1076).</title>
        <authorList>
            <person name="Sikorski J."/>
            <person name="Lapidus A."/>
            <person name="Copeland A."/>
            <person name="Misra M."/>
            <person name="Glavina Del Rio T."/>
            <person name="Nolan M."/>
            <person name="Lucas S."/>
            <person name="Chen F."/>
            <person name="Tice H."/>
            <person name="Cheng J.F."/>
            <person name="Jando M."/>
            <person name="Schneider S."/>
            <person name="Bruce D."/>
            <person name="Goodwin L."/>
            <person name="Pitluck S."/>
            <person name="Liolios K."/>
            <person name="Mikhailova N."/>
            <person name="Pati A."/>
            <person name="Ivanova N."/>
            <person name="Mavromatis K."/>
            <person name="Chen A."/>
            <person name="Palaniappan K."/>
            <person name="Chertkov O."/>
            <person name="Land M."/>
            <person name="Hauser L."/>
            <person name="Chang Y.J."/>
            <person name="Jeffries C.D."/>
            <person name="Brettin T."/>
            <person name="Detter J.C."/>
            <person name="Han C."/>
            <person name="Rohde M."/>
            <person name="Goker M."/>
            <person name="Bristow J."/>
            <person name="Eisen J.A."/>
            <person name="Markowitz V."/>
            <person name="Hugenholtz P."/>
            <person name="Kyrpides N.C."/>
            <person name="Klenk H.P."/>
        </authorList>
    </citation>
    <scope>NUCLEOTIDE SEQUENCE [LARGE SCALE GENOMIC DNA]</scope>
    <source>
        <strain evidence="3">ATCC BAA-972 / CDC 1076 / CIP 108378 / DSM 44985 / JCM 13578</strain>
    </source>
</reference>
<dbReference type="eggNOG" id="ENOG503009S">
    <property type="taxonomic scope" value="Bacteria"/>
</dbReference>
<dbReference type="EMBL" id="CP001958">
    <property type="protein sequence ID" value="ADG99056.1"/>
    <property type="molecule type" value="Genomic_DNA"/>
</dbReference>
<dbReference type="OrthoDB" id="5195204at2"/>
<accession>D6ZC87</accession>